<dbReference type="EMBL" id="BMAO01017226">
    <property type="protein sequence ID" value="GFR14165.1"/>
    <property type="molecule type" value="Genomic_DNA"/>
</dbReference>
<evidence type="ECO:0000313" key="1">
    <source>
        <dbReference type="EMBL" id="GFR14165.1"/>
    </source>
</evidence>
<gene>
    <name evidence="1" type="ORF">TNCT_553881</name>
</gene>
<dbReference type="OrthoDB" id="8061888at2759"/>
<reference evidence="1" key="1">
    <citation type="submission" date="2020-07" db="EMBL/GenBank/DDBJ databases">
        <title>Multicomponent nature underlies the extraordinary mechanical properties of spider dragline silk.</title>
        <authorList>
            <person name="Kono N."/>
            <person name="Nakamura H."/>
            <person name="Mori M."/>
            <person name="Yoshida Y."/>
            <person name="Ohtoshi R."/>
            <person name="Malay A.D."/>
            <person name="Moran D.A.P."/>
            <person name="Tomita M."/>
            <person name="Numata K."/>
            <person name="Arakawa K."/>
        </authorList>
    </citation>
    <scope>NUCLEOTIDE SEQUENCE</scope>
</reference>
<proteinExistence type="predicted"/>
<comment type="caution">
    <text evidence="1">The sequence shown here is derived from an EMBL/GenBank/DDBJ whole genome shotgun (WGS) entry which is preliminary data.</text>
</comment>
<dbReference type="AlphaFoldDB" id="A0A8X6H2Y4"/>
<protein>
    <submittedName>
        <fullName evidence="1">Uncharacterized protein</fullName>
    </submittedName>
</protein>
<sequence length="188" mass="20221">METNIGKIDLPPMEKNGLPPLPPEAANFSWADRVENSTLSLSPGSLCLDGGQIPSISPVREQQIESIKMTSLNALQQACSDSARFFIMKTVNTFSAVSPFLIEKAITSSIGQVKAIQARRVVLSRTPTSGKSYAAATKKTFETKGTQSDEIDLGKTPISTSIAVDTNKIVSTSPIKKKNKKPELKNLA</sequence>
<accession>A0A8X6H2Y4</accession>
<dbReference type="Proteomes" id="UP000887116">
    <property type="component" value="Unassembled WGS sequence"/>
</dbReference>
<name>A0A8X6H2Y4_TRICU</name>
<evidence type="ECO:0000313" key="2">
    <source>
        <dbReference type="Proteomes" id="UP000887116"/>
    </source>
</evidence>
<organism evidence="1 2">
    <name type="scientific">Trichonephila clavata</name>
    <name type="common">Joro spider</name>
    <name type="synonym">Nephila clavata</name>
    <dbReference type="NCBI Taxonomy" id="2740835"/>
    <lineage>
        <taxon>Eukaryota</taxon>
        <taxon>Metazoa</taxon>
        <taxon>Ecdysozoa</taxon>
        <taxon>Arthropoda</taxon>
        <taxon>Chelicerata</taxon>
        <taxon>Arachnida</taxon>
        <taxon>Araneae</taxon>
        <taxon>Araneomorphae</taxon>
        <taxon>Entelegynae</taxon>
        <taxon>Araneoidea</taxon>
        <taxon>Nephilidae</taxon>
        <taxon>Trichonephila</taxon>
    </lineage>
</organism>
<keyword evidence="2" id="KW-1185">Reference proteome</keyword>